<sequence length="101" mass="11556">MKAPSYLCASNKETDNESRQVLIKYLQAVQHSLLSNGSDQSCKVFDCHIVLLSTFSRYRSFRTSTHDFNPDIRLQGIMFLEKLELDSCGDQADERICGPRH</sequence>
<reference evidence="1 3" key="2">
    <citation type="journal article" date="2018" name="Plant J.">
        <title>The Physcomitrella patens chromosome-scale assembly reveals moss genome structure and evolution.</title>
        <authorList>
            <person name="Lang D."/>
            <person name="Ullrich K.K."/>
            <person name="Murat F."/>
            <person name="Fuchs J."/>
            <person name="Jenkins J."/>
            <person name="Haas F.B."/>
            <person name="Piednoel M."/>
            <person name="Gundlach H."/>
            <person name="Van Bel M."/>
            <person name="Meyberg R."/>
            <person name="Vives C."/>
            <person name="Morata J."/>
            <person name="Symeonidi A."/>
            <person name="Hiss M."/>
            <person name="Muchero W."/>
            <person name="Kamisugi Y."/>
            <person name="Saleh O."/>
            <person name="Blanc G."/>
            <person name="Decker E.L."/>
            <person name="van Gessel N."/>
            <person name="Grimwood J."/>
            <person name="Hayes R.D."/>
            <person name="Graham S.W."/>
            <person name="Gunter L.E."/>
            <person name="McDaniel S.F."/>
            <person name="Hoernstein S.N.W."/>
            <person name="Larsson A."/>
            <person name="Li F.W."/>
            <person name="Perroud P.F."/>
            <person name="Phillips J."/>
            <person name="Ranjan P."/>
            <person name="Rokshar D.S."/>
            <person name="Rothfels C.J."/>
            <person name="Schneider L."/>
            <person name="Shu S."/>
            <person name="Stevenson D.W."/>
            <person name="Thummler F."/>
            <person name="Tillich M."/>
            <person name="Villarreal Aguilar J.C."/>
            <person name="Widiez T."/>
            <person name="Wong G.K."/>
            <person name="Wymore A."/>
            <person name="Zhang Y."/>
            <person name="Zimmer A.D."/>
            <person name="Quatrano R.S."/>
            <person name="Mayer K.F.X."/>
            <person name="Goodstein D."/>
            <person name="Casacuberta J.M."/>
            <person name="Vandepoele K."/>
            <person name="Reski R."/>
            <person name="Cuming A.C."/>
            <person name="Tuskan G.A."/>
            <person name="Maumus F."/>
            <person name="Salse J."/>
            <person name="Schmutz J."/>
            <person name="Rensing S.A."/>
        </authorList>
    </citation>
    <scope>NUCLEOTIDE SEQUENCE [LARGE SCALE GENOMIC DNA]</scope>
    <source>
        <strain evidence="2 3">cv. Gransden 2004</strain>
    </source>
</reference>
<dbReference type="AlphaFoldDB" id="A0A2K1IFH6"/>
<dbReference type="Proteomes" id="UP000006727">
    <property type="component" value="Chromosome 24"/>
</dbReference>
<evidence type="ECO:0000313" key="2">
    <source>
        <dbReference type="EnsemblPlants" id="PAC:32910854.CDS.1"/>
    </source>
</evidence>
<reference evidence="1 3" key="1">
    <citation type="journal article" date="2008" name="Science">
        <title>The Physcomitrella genome reveals evolutionary insights into the conquest of land by plants.</title>
        <authorList>
            <person name="Rensing S."/>
            <person name="Lang D."/>
            <person name="Zimmer A."/>
            <person name="Terry A."/>
            <person name="Salamov A."/>
            <person name="Shapiro H."/>
            <person name="Nishiyama T."/>
            <person name="Perroud P.-F."/>
            <person name="Lindquist E."/>
            <person name="Kamisugi Y."/>
            <person name="Tanahashi T."/>
            <person name="Sakakibara K."/>
            <person name="Fujita T."/>
            <person name="Oishi K."/>
            <person name="Shin-I T."/>
            <person name="Kuroki Y."/>
            <person name="Toyoda A."/>
            <person name="Suzuki Y."/>
            <person name="Hashimoto A."/>
            <person name="Yamaguchi K."/>
            <person name="Sugano A."/>
            <person name="Kohara Y."/>
            <person name="Fujiyama A."/>
            <person name="Anterola A."/>
            <person name="Aoki S."/>
            <person name="Ashton N."/>
            <person name="Barbazuk W.B."/>
            <person name="Barker E."/>
            <person name="Bennetzen J."/>
            <person name="Bezanilla M."/>
            <person name="Blankenship R."/>
            <person name="Cho S.H."/>
            <person name="Dutcher S."/>
            <person name="Estelle M."/>
            <person name="Fawcett J.A."/>
            <person name="Gundlach H."/>
            <person name="Hanada K."/>
            <person name="Heyl A."/>
            <person name="Hicks K.A."/>
            <person name="Hugh J."/>
            <person name="Lohr M."/>
            <person name="Mayer K."/>
            <person name="Melkozernov A."/>
            <person name="Murata T."/>
            <person name="Nelson D."/>
            <person name="Pils B."/>
            <person name="Prigge M."/>
            <person name="Reiss B."/>
            <person name="Renner T."/>
            <person name="Rombauts S."/>
            <person name="Rushton P."/>
            <person name="Sanderfoot A."/>
            <person name="Schween G."/>
            <person name="Shiu S.-H."/>
            <person name="Stueber K."/>
            <person name="Theodoulou F.L."/>
            <person name="Tu H."/>
            <person name="Van de Peer Y."/>
            <person name="Verrier P.J."/>
            <person name="Waters E."/>
            <person name="Wood A."/>
            <person name="Yang L."/>
            <person name="Cove D."/>
            <person name="Cuming A."/>
            <person name="Hasebe M."/>
            <person name="Lucas S."/>
            <person name="Mishler D.B."/>
            <person name="Reski R."/>
            <person name="Grigoriev I."/>
            <person name="Quatrano R.S."/>
            <person name="Boore J.L."/>
        </authorList>
    </citation>
    <scope>NUCLEOTIDE SEQUENCE [LARGE SCALE GENOMIC DNA]</scope>
    <source>
        <strain evidence="2 3">cv. Gransden 2004</strain>
    </source>
</reference>
<organism evidence="1">
    <name type="scientific">Physcomitrium patens</name>
    <name type="common">Spreading-leaved earth moss</name>
    <name type="synonym">Physcomitrella patens</name>
    <dbReference type="NCBI Taxonomy" id="3218"/>
    <lineage>
        <taxon>Eukaryota</taxon>
        <taxon>Viridiplantae</taxon>
        <taxon>Streptophyta</taxon>
        <taxon>Embryophyta</taxon>
        <taxon>Bryophyta</taxon>
        <taxon>Bryophytina</taxon>
        <taxon>Bryopsida</taxon>
        <taxon>Funariidae</taxon>
        <taxon>Funariales</taxon>
        <taxon>Funariaceae</taxon>
        <taxon>Physcomitrium</taxon>
    </lineage>
</organism>
<dbReference type="InParanoid" id="A0A2K1IFH6"/>
<dbReference type="EMBL" id="ABEU02000024">
    <property type="protein sequence ID" value="PNR28029.1"/>
    <property type="molecule type" value="Genomic_DNA"/>
</dbReference>
<accession>A0A2K1IFH6</accession>
<keyword evidence="3" id="KW-1185">Reference proteome</keyword>
<gene>
    <name evidence="1" type="ORF">PHYPA_028621</name>
</gene>
<dbReference type="EnsemblPlants" id="Pp3c24_4529V3.1">
    <property type="protein sequence ID" value="PAC:32910854.CDS.1"/>
    <property type="gene ID" value="Pp3c24_4529"/>
</dbReference>
<reference evidence="2" key="3">
    <citation type="submission" date="2020-12" db="UniProtKB">
        <authorList>
            <consortium name="EnsemblPlants"/>
        </authorList>
    </citation>
    <scope>IDENTIFICATION</scope>
</reference>
<evidence type="ECO:0000313" key="1">
    <source>
        <dbReference type="EMBL" id="PNR28029.1"/>
    </source>
</evidence>
<name>A0A2K1IFH6_PHYPA</name>
<protein>
    <submittedName>
        <fullName evidence="1 2">Uncharacterized protein</fullName>
    </submittedName>
</protein>
<dbReference type="Gramene" id="Pp3c24_4529V3.1">
    <property type="protein sequence ID" value="PAC:32910854.CDS.1"/>
    <property type="gene ID" value="Pp3c24_4529"/>
</dbReference>
<evidence type="ECO:0000313" key="3">
    <source>
        <dbReference type="Proteomes" id="UP000006727"/>
    </source>
</evidence>
<proteinExistence type="predicted"/>